<reference evidence="2" key="1">
    <citation type="submission" date="2021-01" db="EMBL/GenBank/DDBJ databases">
        <authorList>
            <person name="Kaushik A."/>
        </authorList>
    </citation>
    <scope>NUCLEOTIDE SEQUENCE</scope>
    <source>
        <strain evidence="2">AG3-T5</strain>
    </source>
</reference>
<evidence type="ECO:0000313" key="3">
    <source>
        <dbReference type="Proteomes" id="UP000663841"/>
    </source>
</evidence>
<dbReference type="SUPFAM" id="SSF52317">
    <property type="entry name" value="Class I glutamine amidotransferase-like"/>
    <property type="match status" value="1"/>
</dbReference>
<dbReference type="InterPro" id="IPR029010">
    <property type="entry name" value="ThuA-like"/>
</dbReference>
<comment type="caution">
    <text evidence="2">The sequence shown here is derived from an EMBL/GenBank/DDBJ whole genome shotgun (WGS) entry which is preliminary data.</text>
</comment>
<evidence type="ECO:0000313" key="2">
    <source>
        <dbReference type="EMBL" id="CAE6411222.1"/>
    </source>
</evidence>
<dbReference type="EMBL" id="CAJMWW010000063">
    <property type="protein sequence ID" value="CAE6411222.1"/>
    <property type="molecule type" value="Genomic_DNA"/>
</dbReference>
<sequence length="283" mass="32163">MGEFRHDSIPTAVQQVQAWGPYYYVSFDTTEDQDKFTVENLAQYDALMFVHTLEDTFDSAGQDAFVDYISKGGNLAAVHAADTTYMLKPWMPWTETLGATFLNHPKRQTATFVKEITSHPATNPIPDRWTFGEVYSFTSDPRKLGAKLLFSVDPTSYKEKNGIRPLALLYMRPDALHYTTMEPKVTDIPYPGLHLFNPKQRGWKNFTNHFSTKSHSILCVRTAKIMPQVGAHETLFEITSTTFSSSFAGPSDNTNPKYTESELQEISFKQILLNRKLVRGNLK</sequence>
<evidence type="ECO:0000259" key="1">
    <source>
        <dbReference type="Pfam" id="PF06283"/>
    </source>
</evidence>
<dbReference type="Pfam" id="PF06283">
    <property type="entry name" value="ThuA"/>
    <property type="match status" value="1"/>
</dbReference>
<feature type="domain" description="ThuA-like" evidence="1">
    <location>
        <begin position="3"/>
        <end position="166"/>
    </location>
</feature>
<accession>A0A8H2X1R1</accession>
<dbReference type="PANTHER" id="PTHR40469:SF2">
    <property type="entry name" value="GALACTOSE-BINDING DOMAIN-LIKE SUPERFAMILY PROTEIN"/>
    <property type="match status" value="1"/>
</dbReference>
<name>A0A8H2X1R1_9AGAM</name>
<dbReference type="Proteomes" id="UP000663841">
    <property type="component" value="Unassembled WGS sequence"/>
</dbReference>
<dbReference type="PANTHER" id="PTHR40469">
    <property type="entry name" value="SECRETED GLYCOSYL HYDROLASE"/>
    <property type="match status" value="1"/>
</dbReference>
<organism evidence="2 3">
    <name type="scientific">Rhizoctonia solani</name>
    <dbReference type="NCBI Taxonomy" id="456999"/>
    <lineage>
        <taxon>Eukaryota</taxon>
        <taxon>Fungi</taxon>
        <taxon>Dikarya</taxon>
        <taxon>Basidiomycota</taxon>
        <taxon>Agaricomycotina</taxon>
        <taxon>Agaricomycetes</taxon>
        <taxon>Cantharellales</taxon>
        <taxon>Ceratobasidiaceae</taxon>
        <taxon>Rhizoctonia</taxon>
    </lineage>
</organism>
<proteinExistence type="predicted"/>
<dbReference type="Gene3D" id="3.40.50.880">
    <property type="match status" value="1"/>
</dbReference>
<dbReference type="AlphaFoldDB" id="A0A8H2X1R1"/>
<protein>
    <recommendedName>
        <fullName evidence="1">ThuA-like domain-containing protein</fullName>
    </recommendedName>
</protein>
<gene>
    <name evidence="2" type="ORF">RDB_LOCUS23390</name>
</gene>
<dbReference type="InterPro" id="IPR029062">
    <property type="entry name" value="Class_I_gatase-like"/>
</dbReference>